<organism evidence="3 5">
    <name type="scientific">Proteus penneri</name>
    <dbReference type="NCBI Taxonomy" id="102862"/>
    <lineage>
        <taxon>Bacteria</taxon>
        <taxon>Pseudomonadati</taxon>
        <taxon>Pseudomonadota</taxon>
        <taxon>Gammaproteobacteria</taxon>
        <taxon>Enterobacterales</taxon>
        <taxon>Morganellaceae</taxon>
        <taxon>Proteus</taxon>
    </lineage>
</organism>
<dbReference type="GO" id="GO:0035556">
    <property type="term" value="P:intracellular signal transduction"/>
    <property type="evidence" value="ECO:0007669"/>
    <property type="project" value="InterPro"/>
</dbReference>
<dbReference type="GeneID" id="76523958"/>
<keyword evidence="6" id="KW-1185">Reference proteome</keyword>
<dbReference type="EMBL" id="JAEKCB010000006">
    <property type="protein sequence ID" value="MBJ2118690.1"/>
    <property type="molecule type" value="Genomic_DNA"/>
</dbReference>
<accession>A0A0G4QCI4</accession>
<gene>
    <name evidence="1 3" type="primary">rcsF</name>
    <name evidence="3" type="ORF">BN1804_02426</name>
    <name evidence="4" type="ORF">JFQ69_13600</name>
</gene>
<keyword evidence="1" id="KW-0472">Membrane</keyword>
<sequence length="136" mass="14778" precursor="true">MHMRLLLLGIMALFMTGCSMQNSSDVDQSKFTDMRLNKPGQPQKPKSQTLPSVRIVEKTEDLLGAPFKDLGIVAGESCRQTLQDPPASLPIAKKRMATKAAYKNANAVLLHECQIVTGLGCYQSAICEGTALLITK</sequence>
<keyword evidence="3" id="KW-0449">Lipoprotein</keyword>
<keyword evidence="2" id="KW-0732">Signal</keyword>
<dbReference type="InterPro" id="IPR030852">
    <property type="entry name" value="RcsF"/>
</dbReference>
<reference evidence="5" key="2">
    <citation type="submission" date="2015-06" db="EMBL/GenBank/DDBJ databases">
        <authorList>
            <person name="Urmite Genomes"/>
        </authorList>
    </citation>
    <scope>NUCLEOTIDE SEQUENCE [LARGE SCALE GENOMIC DNA]</scope>
    <source>
        <strain evidence="5">CSUR P1867</strain>
    </source>
</reference>
<dbReference type="GO" id="GO:0031241">
    <property type="term" value="C:periplasmic side of cell outer membrane"/>
    <property type="evidence" value="ECO:0007669"/>
    <property type="project" value="UniProtKB-UniRule"/>
</dbReference>
<dbReference type="Gene3D" id="3.30.110.70">
    <property type="entry name" value="Hypothetical protein apc22750. Chain B"/>
    <property type="match status" value="1"/>
</dbReference>
<dbReference type="Pfam" id="PF16358">
    <property type="entry name" value="RcsF"/>
    <property type="match status" value="1"/>
</dbReference>
<feature type="chain" id="PRO_5030007096" description="Outer membrane lipoprotein RcsF" evidence="2">
    <location>
        <begin position="22"/>
        <end position="136"/>
    </location>
</feature>
<evidence type="ECO:0000313" key="5">
    <source>
        <dbReference type="Proteomes" id="UP000183920"/>
    </source>
</evidence>
<comment type="subcellular location">
    <subcellularLocation>
        <location evidence="1">Cell outer membrane</location>
        <topology evidence="1">Lipid-anchor</topology>
        <orientation evidence="1">Periplasmic side</orientation>
    </subcellularLocation>
</comment>
<dbReference type="Proteomes" id="UP000619976">
    <property type="component" value="Unassembled WGS sequence"/>
</dbReference>
<dbReference type="AlphaFoldDB" id="A0A0G4QCI4"/>
<dbReference type="EMBL" id="CVRY01000005">
    <property type="protein sequence ID" value="CRL63319.1"/>
    <property type="molecule type" value="Genomic_DNA"/>
</dbReference>
<evidence type="ECO:0000313" key="4">
    <source>
        <dbReference type="EMBL" id="MBJ2118690.1"/>
    </source>
</evidence>
<keyword evidence="1" id="KW-0998">Cell outer membrane</keyword>
<dbReference type="RefSeq" id="WP_082147373.1">
    <property type="nucleotide sequence ID" value="NZ_CAXOKJ010000017.1"/>
</dbReference>
<comment type="function">
    <text evidence="1">Essential component of the Rcs signaling system, which controls transcription of numerous genes. Plays a role in signal transduction from the cell surface to the histidine kinase RcsC. May detect outer membrane defects.</text>
</comment>
<evidence type="ECO:0000256" key="1">
    <source>
        <dbReference type="HAMAP-Rule" id="MF_00976"/>
    </source>
</evidence>
<reference evidence="4 6" key="3">
    <citation type="submission" date="2020-12" db="EMBL/GenBank/DDBJ databases">
        <title>Enhanced detection system for hospital associated transmission using whole genome sequencing surveillance.</title>
        <authorList>
            <person name="Harrison L.H."/>
            <person name="Van Tyne D."/>
            <person name="Marsh J.W."/>
            <person name="Griffith M.P."/>
            <person name="Snyder D.J."/>
            <person name="Cooper V.S."/>
            <person name="Mustapha M."/>
        </authorList>
    </citation>
    <scope>NUCLEOTIDE SEQUENCE [LARGE SCALE GENOMIC DNA]</scope>
    <source>
        <strain evidence="4 6">PR00195</strain>
    </source>
</reference>
<proteinExistence type="inferred from homology"/>
<accession>A0A379EPK5</accession>
<reference evidence="3" key="1">
    <citation type="submission" date="2015-06" db="EMBL/GenBank/DDBJ databases">
        <authorList>
            <person name="Urmite Genomes Urmite Genomes"/>
        </authorList>
    </citation>
    <scope>NUCLEOTIDE SEQUENCE [LARGE SCALE GENOMIC DNA]</scope>
    <source>
        <strain evidence="3">CSUR P1867</strain>
    </source>
</reference>
<dbReference type="NCBIfam" id="NF008048">
    <property type="entry name" value="PRK10781.1"/>
    <property type="match status" value="1"/>
</dbReference>
<comment type="caution">
    <text evidence="1">Lacks conserved residue(s) required for the propagation of feature annotation.</text>
</comment>
<protein>
    <recommendedName>
        <fullName evidence="1">Outer membrane lipoprotein RcsF</fullName>
    </recommendedName>
</protein>
<dbReference type="Proteomes" id="UP000183920">
    <property type="component" value="Unassembled WGS sequence"/>
</dbReference>
<dbReference type="HAMAP" id="MF_00976">
    <property type="entry name" value="RcsF"/>
    <property type="match status" value="1"/>
</dbReference>
<name>A0A0G4QCI4_9GAMM</name>
<feature type="signal peptide" evidence="2">
    <location>
        <begin position="1"/>
        <end position="21"/>
    </location>
</feature>
<evidence type="ECO:0000313" key="3">
    <source>
        <dbReference type="EMBL" id="CRL63319.1"/>
    </source>
</evidence>
<evidence type="ECO:0000313" key="6">
    <source>
        <dbReference type="Proteomes" id="UP000619976"/>
    </source>
</evidence>
<evidence type="ECO:0000256" key="2">
    <source>
        <dbReference type="SAM" id="SignalP"/>
    </source>
</evidence>
<dbReference type="PROSITE" id="PS51257">
    <property type="entry name" value="PROKAR_LIPOPROTEIN"/>
    <property type="match status" value="1"/>
</dbReference>
<comment type="similarity">
    <text evidence="1">Belongs to the RcsF family.</text>
</comment>